<evidence type="ECO:0000313" key="2">
    <source>
        <dbReference type="EMBL" id="CDY15219.1"/>
    </source>
</evidence>
<dbReference type="EMBL" id="LK032052">
    <property type="protein sequence ID" value="CDY15219.1"/>
    <property type="molecule type" value="Genomic_DNA"/>
</dbReference>
<dbReference type="AlphaFoldDB" id="A0A078FQS5"/>
<name>A0A078FQS5_BRANA</name>
<organism evidence="2 3">
    <name type="scientific">Brassica napus</name>
    <name type="common">Rape</name>
    <dbReference type="NCBI Taxonomy" id="3708"/>
    <lineage>
        <taxon>Eukaryota</taxon>
        <taxon>Viridiplantae</taxon>
        <taxon>Streptophyta</taxon>
        <taxon>Embryophyta</taxon>
        <taxon>Tracheophyta</taxon>
        <taxon>Spermatophyta</taxon>
        <taxon>Magnoliopsida</taxon>
        <taxon>eudicotyledons</taxon>
        <taxon>Gunneridae</taxon>
        <taxon>Pentapetalae</taxon>
        <taxon>rosids</taxon>
        <taxon>malvids</taxon>
        <taxon>Brassicales</taxon>
        <taxon>Brassicaceae</taxon>
        <taxon>Brassiceae</taxon>
        <taxon>Brassica</taxon>
    </lineage>
</organism>
<keyword evidence="1" id="KW-0472">Membrane</keyword>
<dbReference type="Gramene" id="CDY15219">
    <property type="protein sequence ID" value="CDY15219"/>
    <property type="gene ID" value="GSBRNA2T00085412001"/>
</dbReference>
<protein>
    <submittedName>
        <fullName evidence="2">BnaC05g00980D protein</fullName>
    </submittedName>
</protein>
<evidence type="ECO:0000313" key="3">
    <source>
        <dbReference type="Proteomes" id="UP000028999"/>
    </source>
</evidence>
<feature type="transmembrane region" description="Helical" evidence="1">
    <location>
        <begin position="41"/>
        <end position="63"/>
    </location>
</feature>
<accession>A0A078FQS5</accession>
<dbReference type="Proteomes" id="UP000028999">
    <property type="component" value="Unassembled WGS sequence"/>
</dbReference>
<reference evidence="2 3" key="1">
    <citation type="journal article" date="2014" name="Science">
        <title>Plant genetics. Early allopolyploid evolution in the post-Neolithic Brassica napus oilseed genome.</title>
        <authorList>
            <person name="Chalhoub B."/>
            <person name="Denoeud F."/>
            <person name="Liu S."/>
            <person name="Parkin I.A."/>
            <person name="Tang H."/>
            <person name="Wang X."/>
            <person name="Chiquet J."/>
            <person name="Belcram H."/>
            <person name="Tong C."/>
            <person name="Samans B."/>
            <person name="Correa M."/>
            <person name="Da Silva C."/>
            <person name="Just J."/>
            <person name="Falentin C."/>
            <person name="Koh C.S."/>
            <person name="Le Clainche I."/>
            <person name="Bernard M."/>
            <person name="Bento P."/>
            <person name="Noel B."/>
            <person name="Labadie K."/>
            <person name="Alberti A."/>
            <person name="Charles M."/>
            <person name="Arnaud D."/>
            <person name="Guo H."/>
            <person name="Daviaud C."/>
            <person name="Alamery S."/>
            <person name="Jabbari K."/>
            <person name="Zhao M."/>
            <person name="Edger P.P."/>
            <person name="Chelaifa H."/>
            <person name="Tack D."/>
            <person name="Lassalle G."/>
            <person name="Mestiri I."/>
            <person name="Schnel N."/>
            <person name="Le Paslier M.C."/>
            <person name="Fan G."/>
            <person name="Renault V."/>
            <person name="Bayer P.E."/>
            <person name="Golicz A.A."/>
            <person name="Manoli S."/>
            <person name="Lee T.H."/>
            <person name="Thi V.H."/>
            <person name="Chalabi S."/>
            <person name="Hu Q."/>
            <person name="Fan C."/>
            <person name="Tollenaere R."/>
            <person name="Lu Y."/>
            <person name="Battail C."/>
            <person name="Shen J."/>
            <person name="Sidebottom C.H."/>
            <person name="Wang X."/>
            <person name="Canaguier A."/>
            <person name="Chauveau A."/>
            <person name="Berard A."/>
            <person name="Deniot G."/>
            <person name="Guan M."/>
            <person name="Liu Z."/>
            <person name="Sun F."/>
            <person name="Lim Y.P."/>
            <person name="Lyons E."/>
            <person name="Town C.D."/>
            <person name="Bancroft I."/>
            <person name="Wang X."/>
            <person name="Meng J."/>
            <person name="Ma J."/>
            <person name="Pires J.C."/>
            <person name="King G.J."/>
            <person name="Brunel D."/>
            <person name="Delourme R."/>
            <person name="Renard M."/>
            <person name="Aury J.M."/>
            <person name="Adams K.L."/>
            <person name="Batley J."/>
            <person name="Snowdon R.J."/>
            <person name="Tost J."/>
            <person name="Edwards D."/>
            <person name="Zhou Y."/>
            <person name="Hua W."/>
            <person name="Sharpe A.G."/>
            <person name="Paterson A.H."/>
            <person name="Guan C."/>
            <person name="Wincker P."/>
        </authorList>
    </citation>
    <scope>NUCLEOTIDE SEQUENCE [LARGE SCALE GENOMIC DNA]</scope>
    <source>
        <strain evidence="3">cv. Darmor-bzh</strain>
    </source>
</reference>
<keyword evidence="3" id="KW-1185">Reference proteome</keyword>
<keyword evidence="1" id="KW-0812">Transmembrane</keyword>
<evidence type="ECO:0000256" key="1">
    <source>
        <dbReference type="SAM" id="Phobius"/>
    </source>
</evidence>
<proteinExistence type="predicted"/>
<sequence length="68" mass="8289">MDLFKTNFFPKICNITEKRDNCYCYFLFLLYWNLGCLHSEFGFLVSCLYPIWILIPIVNFLYFSNLIR</sequence>
<keyword evidence="1" id="KW-1133">Transmembrane helix</keyword>
<gene>
    <name evidence="2" type="primary">BnaC05g00980D</name>
    <name evidence="2" type="ORF">GSBRNA2T00085412001</name>
</gene>
<dbReference type="PaxDb" id="3708-A0A078FQS5"/>